<accession>A0A0A1VNL9</accession>
<dbReference type="RefSeq" id="WP_238567712.1">
    <property type="nucleotide sequence ID" value="NZ_BBPA01000002.1"/>
</dbReference>
<dbReference type="Proteomes" id="UP000030321">
    <property type="component" value="Unassembled WGS sequence"/>
</dbReference>
<dbReference type="InterPro" id="IPR039018">
    <property type="entry name" value="VapC20-like"/>
</dbReference>
<dbReference type="Gene3D" id="3.40.50.1010">
    <property type="entry name" value="5'-nuclease"/>
    <property type="match status" value="1"/>
</dbReference>
<organism evidence="3 4">
    <name type="scientific">Microcystis aeruginosa NIES-44</name>
    <dbReference type="NCBI Taxonomy" id="449439"/>
    <lineage>
        <taxon>Bacteria</taxon>
        <taxon>Bacillati</taxon>
        <taxon>Cyanobacteriota</taxon>
        <taxon>Cyanophyceae</taxon>
        <taxon>Oscillatoriophycideae</taxon>
        <taxon>Chroococcales</taxon>
        <taxon>Microcystaceae</taxon>
        <taxon>Microcystis</taxon>
    </lineage>
</organism>
<sequence length="198" mass="23141">MKVIFADTFYWIALINPRDNWHTIALNYARKYTDDYLITTDGIVDETLNYFATKGAIMRRKALATYFQIRQEPNMEIISYTPQLRQAGIQLFDERPDKGYSLTDCISMIVMKQRGIIEVLTHDKHFTQENLRILFQDSNFNNLTWNLIAQSSISLLISTKSGIVRKFIKHNGDRYNSEYLPSPKLPTPLTSNEKRHLK</sequence>
<proteinExistence type="predicted"/>
<dbReference type="PANTHER" id="PTHR42188">
    <property type="entry name" value="23S RRNA-SPECIFIC ENDONUCLEASE VAPC20"/>
    <property type="match status" value="1"/>
</dbReference>
<name>A0A0A1VNL9_MICAE</name>
<evidence type="ECO:0000313" key="4">
    <source>
        <dbReference type="Proteomes" id="UP000030321"/>
    </source>
</evidence>
<dbReference type="Pfam" id="PF01850">
    <property type="entry name" value="PIN"/>
    <property type="match status" value="1"/>
</dbReference>
<reference evidence="4" key="1">
    <citation type="journal article" date="2015" name="Genome">
        <title>Whole Genome Sequence of the Non-Microcystin-Producing Microcystis aeruginosa Strain NIES-44.</title>
        <authorList>
            <person name="Okano K."/>
            <person name="Miyata N."/>
            <person name="Ozaki Y."/>
        </authorList>
    </citation>
    <scope>NUCLEOTIDE SEQUENCE [LARGE SCALE GENOMIC DNA]</scope>
    <source>
        <strain evidence="4">NIES-44</strain>
    </source>
</reference>
<dbReference type="PANTHER" id="PTHR42188:SF1">
    <property type="entry name" value="23S RRNA-SPECIFIC ENDONUCLEASE VAPC20"/>
    <property type="match status" value="1"/>
</dbReference>
<dbReference type="SUPFAM" id="SSF88723">
    <property type="entry name" value="PIN domain-like"/>
    <property type="match status" value="1"/>
</dbReference>
<dbReference type="AlphaFoldDB" id="A0A0A1VNL9"/>
<evidence type="ECO:0000256" key="1">
    <source>
        <dbReference type="SAM" id="MobiDB-lite"/>
    </source>
</evidence>
<dbReference type="InterPro" id="IPR002716">
    <property type="entry name" value="PIN_dom"/>
</dbReference>
<dbReference type="GO" id="GO:0004521">
    <property type="term" value="F:RNA endonuclease activity"/>
    <property type="evidence" value="ECO:0007669"/>
    <property type="project" value="InterPro"/>
</dbReference>
<dbReference type="InterPro" id="IPR029060">
    <property type="entry name" value="PIN-like_dom_sf"/>
</dbReference>
<evidence type="ECO:0000313" key="3">
    <source>
        <dbReference type="EMBL" id="GAL91190.1"/>
    </source>
</evidence>
<evidence type="ECO:0000259" key="2">
    <source>
        <dbReference type="Pfam" id="PF01850"/>
    </source>
</evidence>
<gene>
    <name evidence="3" type="ORF">N44_00559</name>
</gene>
<feature type="domain" description="PIN" evidence="2">
    <location>
        <begin position="4"/>
        <end position="127"/>
    </location>
</feature>
<comment type="caution">
    <text evidence="3">The sequence shown here is derived from an EMBL/GenBank/DDBJ whole genome shotgun (WGS) entry which is preliminary data.</text>
</comment>
<dbReference type="GO" id="GO:0016075">
    <property type="term" value="P:rRNA catabolic process"/>
    <property type="evidence" value="ECO:0007669"/>
    <property type="project" value="TreeGrafter"/>
</dbReference>
<dbReference type="EMBL" id="BBPA01000002">
    <property type="protein sequence ID" value="GAL91190.1"/>
    <property type="molecule type" value="Genomic_DNA"/>
</dbReference>
<feature type="region of interest" description="Disordered" evidence="1">
    <location>
        <begin position="179"/>
        <end position="198"/>
    </location>
</feature>
<protein>
    <recommendedName>
        <fullName evidence="2">PIN domain-containing protein</fullName>
    </recommendedName>
</protein>